<name>A0A1V9A1F3_SACPI</name>
<dbReference type="InterPro" id="IPR007816">
    <property type="entry name" value="ResB-like_domain"/>
</dbReference>
<keyword evidence="10" id="KW-1185">Reference proteome</keyword>
<feature type="domain" description="ResB-like" evidence="8">
    <location>
        <begin position="39"/>
        <end position="526"/>
    </location>
</feature>
<gene>
    <name evidence="9" type="ORF">B1813_15810</name>
</gene>
<comment type="subcellular location">
    <subcellularLocation>
        <location evidence="1">Membrane</location>
        <topology evidence="1">Multi-pass membrane protein</topology>
    </subcellularLocation>
</comment>
<feature type="region of interest" description="Disordered" evidence="6">
    <location>
        <begin position="1"/>
        <end position="20"/>
    </location>
</feature>
<keyword evidence="2 7" id="KW-0812">Transmembrane</keyword>
<organism evidence="9 10">
    <name type="scientific">Saccharomonospora piscinae</name>
    <dbReference type="NCBI Taxonomy" id="687388"/>
    <lineage>
        <taxon>Bacteria</taxon>
        <taxon>Bacillati</taxon>
        <taxon>Actinomycetota</taxon>
        <taxon>Actinomycetes</taxon>
        <taxon>Pseudonocardiales</taxon>
        <taxon>Pseudonocardiaceae</taxon>
        <taxon>Saccharomonospora</taxon>
    </lineage>
</organism>
<evidence type="ECO:0000259" key="8">
    <source>
        <dbReference type="Pfam" id="PF05140"/>
    </source>
</evidence>
<evidence type="ECO:0000313" key="9">
    <source>
        <dbReference type="EMBL" id="OQO90969.1"/>
    </source>
</evidence>
<evidence type="ECO:0000256" key="1">
    <source>
        <dbReference type="ARBA" id="ARBA00004141"/>
    </source>
</evidence>
<evidence type="ECO:0000256" key="4">
    <source>
        <dbReference type="ARBA" id="ARBA00022989"/>
    </source>
</evidence>
<dbReference type="Pfam" id="PF05140">
    <property type="entry name" value="ResB"/>
    <property type="match status" value="1"/>
</dbReference>
<dbReference type="RefSeq" id="WP_081193170.1">
    <property type="nucleotide sequence ID" value="NZ_MWIH01000006.1"/>
</dbReference>
<dbReference type="EMBL" id="MWIH01000006">
    <property type="protein sequence ID" value="OQO90969.1"/>
    <property type="molecule type" value="Genomic_DNA"/>
</dbReference>
<keyword evidence="5 7" id="KW-0472">Membrane</keyword>
<evidence type="ECO:0000256" key="6">
    <source>
        <dbReference type="SAM" id="MobiDB-lite"/>
    </source>
</evidence>
<protein>
    <submittedName>
        <fullName evidence="9">Cytochrome C biogenesis protein ResB</fullName>
    </submittedName>
</protein>
<evidence type="ECO:0000256" key="3">
    <source>
        <dbReference type="ARBA" id="ARBA00022748"/>
    </source>
</evidence>
<comment type="caution">
    <text evidence="9">The sequence shown here is derived from an EMBL/GenBank/DDBJ whole genome shotgun (WGS) entry which is preliminary data.</text>
</comment>
<evidence type="ECO:0000256" key="7">
    <source>
        <dbReference type="SAM" id="Phobius"/>
    </source>
</evidence>
<keyword evidence="3" id="KW-0201">Cytochrome c-type biogenesis</keyword>
<feature type="transmembrane region" description="Helical" evidence="7">
    <location>
        <begin position="42"/>
        <end position="62"/>
    </location>
</feature>
<accession>A0A1V9A1F3</accession>
<feature type="transmembrane region" description="Helical" evidence="7">
    <location>
        <begin position="190"/>
        <end position="211"/>
    </location>
</feature>
<feature type="transmembrane region" description="Helical" evidence="7">
    <location>
        <begin position="466"/>
        <end position="485"/>
    </location>
</feature>
<dbReference type="GO" id="GO:0016020">
    <property type="term" value="C:membrane"/>
    <property type="evidence" value="ECO:0007669"/>
    <property type="project" value="UniProtKB-SubCell"/>
</dbReference>
<proteinExistence type="predicted"/>
<dbReference type="PANTHER" id="PTHR31566">
    <property type="entry name" value="CYTOCHROME C BIOGENESIS PROTEIN CCS1, CHLOROPLASTIC"/>
    <property type="match status" value="1"/>
</dbReference>
<dbReference type="Proteomes" id="UP000192591">
    <property type="component" value="Unassembled WGS sequence"/>
</dbReference>
<evidence type="ECO:0000256" key="5">
    <source>
        <dbReference type="ARBA" id="ARBA00023136"/>
    </source>
</evidence>
<evidence type="ECO:0000256" key="2">
    <source>
        <dbReference type="ARBA" id="ARBA00022692"/>
    </source>
</evidence>
<sequence>MTHTETASRPTPPRPNPHRTPLRRALAFVRNTWRGLTSMRTALVLLFLLALAALPGALLPQWDLNAEKTRSYITEHGWWGQLLDRLQLFDVYSSVWFSAVYLLLMVSLIGCLVPRTGDYVRAMRAGPVRTPRNLSRLPHHMRTEVAAAPDDVVATARRRLRGWRVAERTEADGARTLSAERGYLRETGNLVFHFGMLGIVIAFAGGALYSYEGQVIVHADGQEFCNSGIFAYDSFNPGLRVDGTGLTPFCVRVDDFEPTYTDAGQPISYDADIRYQSGADLESGTWREHHLEVNEPLRTEGDRVYLLGHGYAPTFTVTWPDGESRTQTIQWRPTDQTTLLSQGATKFDPPGITDAEVRRDNQLAVTGLFAPTAALHGNILTSAFPNLTDPAAAVDVMRGDLGIDSGQPQSIFEIDQSMVDSGRLERVARENLRVGESVTLDDGTRVSFDGVRRWVSLQVSHDPTQGWMLGFAIAMFVGLGASLAVKRRRFWVRVTPAGDAGNDLRRSVVELGGLARTDQAGYGEEFSALARDVLDRTPRERKAP</sequence>
<feature type="transmembrane region" description="Helical" evidence="7">
    <location>
        <begin position="95"/>
        <end position="114"/>
    </location>
</feature>
<keyword evidence="4 7" id="KW-1133">Transmembrane helix</keyword>
<dbReference type="STRING" id="1962155.B1813_15810"/>
<dbReference type="AlphaFoldDB" id="A0A1V9A1F3"/>
<dbReference type="PANTHER" id="PTHR31566:SF0">
    <property type="entry name" value="CYTOCHROME C BIOGENESIS PROTEIN CCS1, CHLOROPLASTIC"/>
    <property type="match status" value="1"/>
</dbReference>
<dbReference type="GO" id="GO:0017004">
    <property type="term" value="P:cytochrome complex assembly"/>
    <property type="evidence" value="ECO:0007669"/>
    <property type="project" value="UniProtKB-KW"/>
</dbReference>
<evidence type="ECO:0000313" key="10">
    <source>
        <dbReference type="Proteomes" id="UP000192591"/>
    </source>
</evidence>
<dbReference type="InterPro" id="IPR023494">
    <property type="entry name" value="Cyt_c_bgen_Ccs1/CcsB/ResB"/>
</dbReference>
<reference evidence="9 10" key="1">
    <citation type="submission" date="2017-02" db="EMBL/GenBank/DDBJ databases">
        <title>Draft genome of Saccharomonospora sp. 154.</title>
        <authorList>
            <person name="Alonso-Carmona G.S."/>
            <person name="De La Haba R."/>
            <person name="Vera-Gargallo B."/>
            <person name="Sandoval-Trujillo A.H."/>
            <person name="Ramirez-Duran N."/>
            <person name="Ventosa A."/>
        </authorList>
    </citation>
    <scope>NUCLEOTIDE SEQUENCE [LARGE SCALE GENOMIC DNA]</scope>
    <source>
        <strain evidence="9 10">LRS4.154</strain>
    </source>
</reference>